<protein>
    <submittedName>
        <fullName evidence="1">Nucleotide-binding, alpha-beta plait</fullName>
    </submittedName>
</protein>
<dbReference type="PANTHER" id="PTHR48306:SF1">
    <property type="entry name" value="XYLOSE ISOMERASE"/>
    <property type="match status" value="1"/>
</dbReference>
<evidence type="ECO:0000313" key="2">
    <source>
        <dbReference type="Proteomes" id="UP000245207"/>
    </source>
</evidence>
<dbReference type="Proteomes" id="UP000245207">
    <property type="component" value="Unassembled WGS sequence"/>
</dbReference>
<dbReference type="EMBL" id="PKPP01012121">
    <property type="protein sequence ID" value="PWA42918.1"/>
    <property type="molecule type" value="Genomic_DNA"/>
</dbReference>
<dbReference type="OrthoDB" id="1730074at2759"/>
<organism evidence="1 2">
    <name type="scientific">Artemisia annua</name>
    <name type="common">Sweet wormwood</name>
    <dbReference type="NCBI Taxonomy" id="35608"/>
    <lineage>
        <taxon>Eukaryota</taxon>
        <taxon>Viridiplantae</taxon>
        <taxon>Streptophyta</taxon>
        <taxon>Embryophyta</taxon>
        <taxon>Tracheophyta</taxon>
        <taxon>Spermatophyta</taxon>
        <taxon>Magnoliopsida</taxon>
        <taxon>eudicotyledons</taxon>
        <taxon>Gunneridae</taxon>
        <taxon>Pentapetalae</taxon>
        <taxon>asterids</taxon>
        <taxon>campanulids</taxon>
        <taxon>Asterales</taxon>
        <taxon>Asteraceae</taxon>
        <taxon>Asteroideae</taxon>
        <taxon>Anthemideae</taxon>
        <taxon>Artemisiinae</taxon>
        <taxon>Artemisia</taxon>
    </lineage>
</organism>
<dbReference type="SUPFAM" id="SSF51658">
    <property type="entry name" value="Xylose isomerase-like"/>
    <property type="match status" value="1"/>
</dbReference>
<proteinExistence type="predicted"/>
<dbReference type="PANTHER" id="PTHR48306">
    <property type="entry name" value="XYLOSE ISOMERASE"/>
    <property type="match status" value="1"/>
</dbReference>
<sequence>MRHYKHVGSEADPDVIIKAKKLQVTLKRCNEARKLKGWNELLKETMLAISAGTDSALQVTHYLGGENYVSWGGREGYQTLLNTNMERELDHMENHGEQLSYGTPLHARPLLETPMQVLKLTNVLDPHSLSTLSEPELEEILEDILLKCARIHMIKQVKVIAVADTDCCCYHFKVIFLIEAKYTQVYTSAYMHRLKRRLLTQIVAATISKLYF</sequence>
<comment type="caution">
    <text evidence="1">The sequence shown here is derived from an EMBL/GenBank/DDBJ whole genome shotgun (WGS) entry which is preliminary data.</text>
</comment>
<evidence type="ECO:0000313" key="1">
    <source>
        <dbReference type="EMBL" id="PWA42918.1"/>
    </source>
</evidence>
<reference evidence="1 2" key="1">
    <citation type="journal article" date="2018" name="Mol. Plant">
        <title>The genome of Artemisia annua provides insight into the evolution of Asteraceae family and artemisinin biosynthesis.</title>
        <authorList>
            <person name="Shen Q."/>
            <person name="Zhang L."/>
            <person name="Liao Z."/>
            <person name="Wang S."/>
            <person name="Yan T."/>
            <person name="Shi P."/>
            <person name="Liu M."/>
            <person name="Fu X."/>
            <person name="Pan Q."/>
            <person name="Wang Y."/>
            <person name="Lv Z."/>
            <person name="Lu X."/>
            <person name="Zhang F."/>
            <person name="Jiang W."/>
            <person name="Ma Y."/>
            <person name="Chen M."/>
            <person name="Hao X."/>
            <person name="Li L."/>
            <person name="Tang Y."/>
            <person name="Lv G."/>
            <person name="Zhou Y."/>
            <person name="Sun X."/>
            <person name="Brodelius P.E."/>
            <person name="Rose J.K.C."/>
            <person name="Tang K."/>
        </authorList>
    </citation>
    <scope>NUCLEOTIDE SEQUENCE [LARGE SCALE GENOMIC DNA]</scope>
    <source>
        <strain evidence="2">cv. Huhao1</strain>
        <tissue evidence="1">Leaf</tissue>
    </source>
</reference>
<dbReference type="InterPro" id="IPR036237">
    <property type="entry name" value="Xyl_isomerase-like_sf"/>
</dbReference>
<name>A0A2U1L1N6_ARTAN</name>
<accession>A0A2U1L1N6</accession>
<keyword evidence="2" id="KW-1185">Reference proteome</keyword>
<dbReference type="Gene3D" id="3.20.20.150">
    <property type="entry name" value="Divalent-metal-dependent TIM barrel enzymes"/>
    <property type="match status" value="1"/>
</dbReference>
<gene>
    <name evidence="1" type="ORF">CTI12_AA538220</name>
</gene>
<dbReference type="AlphaFoldDB" id="A0A2U1L1N6"/>